<accession>A0ABQ4YE88</accession>
<proteinExistence type="predicted"/>
<name>A0ABQ4YE88_9ASTR</name>
<reference evidence="1" key="2">
    <citation type="submission" date="2022-01" db="EMBL/GenBank/DDBJ databases">
        <authorList>
            <person name="Yamashiro T."/>
            <person name="Shiraishi A."/>
            <person name="Satake H."/>
            <person name="Nakayama K."/>
        </authorList>
    </citation>
    <scope>NUCLEOTIDE SEQUENCE</scope>
</reference>
<protein>
    <submittedName>
        <fullName evidence="1">Uncharacterized protein</fullName>
    </submittedName>
</protein>
<dbReference type="Proteomes" id="UP001151760">
    <property type="component" value="Unassembled WGS sequence"/>
</dbReference>
<gene>
    <name evidence="1" type="ORF">Tco_0725173</name>
</gene>
<organism evidence="1 2">
    <name type="scientific">Tanacetum coccineum</name>
    <dbReference type="NCBI Taxonomy" id="301880"/>
    <lineage>
        <taxon>Eukaryota</taxon>
        <taxon>Viridiplantae</taxon>
        <taxon>Streptophyta</taxon>
        <taxon>Embryophyta</taxon>
        <taxon>Tracheophyta</taxon>
        <taxon>Spermatophyta</taxon>
        <taxon>Magnoliopsida</taxon>
        <taxon>eudicotyledons</taxon>
        <taxon>Gunneridae</taxon>
        <taxon>Pentapetalae</taxon>
        <taxon>asterids</taxon>
        <taxon>campanulids</taxon>
        <taxon>Asterales</taxon>
        <taxon>Asteraceae</taxon>
        <taxon>Asteroideae</taxon>
        <taxon>Anthemideae</taxon>
        <taxon>Anthemidinae</taxon>
        <taxon>Tanacetum</taxon>
    </lineage>
</organism>
<dbReference type="EMBL" id="BQNB010010293">
    <property type="protein sequence ID" value="GJS75292.1"/>
    <property type="molecule type" value="Genomic_DNA"/>
</dbReference>
<comment type="caution">
    <text evidence="1">The sequence shown here is derived from an EMBL/GenBank/DDBJ whole genome shotgun (WGS) entry which is preliminary data.</text>
</comment>
<evidence type="ECO:0000313" key="2">
    <source>
        <dbReference type="Proteomes" id="UP001151760"/>
    </source>
</evidence>
<keyword evidence="2" id="KW-1185">Reference proteome</keyword>
<sequence>MGTAGWLSSTLGGKSLSATKQGSSGFSSLADGRDPTVLPSTRLSLTLRTIGPSVRFRSLIDSSHSYPRMALPSALDISKDKVSASISVFGSSSSSEKAESNSKLFTGRCGRNGIALADGIRTLMLEAKRQGNEDLEISTFLGQGRSPRKWVQNRAQVSWSCRPPRTLFSFVSDGPLVLPIGPRKIISFSELGAASPPPPLKSSESNVLVDQWHEQGLLLDCGDMILISPVVCHVFTRNFHPHLLNVIAGAKMLLEQAWFGRAIEKGIAEEGLAAWNRGMGKLVEMLIRYLEGLISHCGRDSFRCWLGYPYELICYSVRP</sequence>
<reference evidence="1" key="1">
    <citation type="journal article" date="2022" name="Int. J. Mol. Sci.">
        <title>Draft Genome of Tanacetum Coccineum: Genomic Comparison of Closely Related Tanacetum-Family Plants.</title>
        <authorList>
            <person name="Yamashiro T."/>
            <person name="Shiraishi A."/>
            <person name="Nakayama K."/>
            <person name="Satake H."/>
        </authorList>
    </citation>
    <scope>NUCLEOTIDE SEQUENCE</scope>
</reference>
<evidence type="ECO:0000313" key="1">
    <source>
        <dbReference type="EMBL" id="GJS75292.1"/>
    </source>
</evidence>